<feature type="compositionally biased region" description="Polar residues" evidence="13">
    <location>
        <begin position="53"/>
        <end position="62"/>
    </location>
</feature>
<dbReference type="FunFam" id="3.40.50.1820:FF:000056">
    <property type="entry name" value="GPI inositol-deacylase"/>
    <property type="match status" value="1"/>
</dbReference>
<accession>A0A9Q0BF00</accession>
<keyword evidence="11 12" id="KW-0472">Membrane</keyword>
<keyword evidence="17" id="KW-1185">Reference proteome</keyword>
<comment type="caution">
    <text evidence="16">The sequence shown here is derived from an EMBL/GenBank/DDBJ whole genome shotgun (WGS) entry which is preliminary data.</text>
</comment>
<feature type="domain" description="GPI inositol-deacylase transmembrane" evidence="15">
    <location>
        <begin position="758"/>
        <end position="1072"/>
    </location>
</feature>
<feature type="region of interest" description="Disordered" evidence="13">
    <location>
        <begin position="550"/>
        <end position="569"/>
    </location>
</feature>
<dbReference type="Pfam" id="PF25141">
    <property type="entry name" value="PGAP1_2nd"/>
    <property type="match status" value="1"/>
</dbReference>
<feature type="compositionally biased region" description="Basic and acidic residues" evidence="13">
    <location>
        <begin position="24"/>
        <end position="33"/>
    </location>
</feature>
<dbReference type="GeneID" id="75831426"/>
<feature type="transmembrane region" description="Helical" evidence="12">
    <location>
        <begin position="753"/>
        <end position="771"/>
    </location>
</feature>
<dbReference type="EC" id="3.1.-.-" evidence="12"/>
<feature type="compositionally biased region" description="Low complexity" evidence="13">
    <location>
        <begin position="34"/>
        <end position="49"/>
    </location>
</feature>
<evidence type="ECO:0000256" key="9">
    <source>
        <dbReference type="ARBA" id="ARBA00022927"/>
    </source>
</evidence>
<keyword evidence="6 12" id="KW-0812">Transmembrane</keyword>
<dbReference type="InterPro" id="IPR039529">
    <property type="entry name" value="PGAP1/BST1"/>
</dbReference>
<dbReference type="GO" id="GO:0015031">
    <property type="term" value="P:protein transport"/>
    <property type="evidence" value="ECO:0007669"/>
    <property type="project" value="UniProtKB-KW"/>
</dbReference>
<reference evidence="16" key="1">
    <citation type="journal article" date="2021" name="J Fungi (Basel)">
        <title>Genomic and Metabolomic Analyses of the Marine Fungus Emericellopsis cladophorae: Insights into Saltwater Adaptability Mechanisms and Its Biosynthetic Potential.</title>
        <authorList>
            <person name="Goncalves M.F.M."/>
            <person name="Hilario S."/>
            <person name="Van de Peer Y."/>
            <person name="Esteves A.C."/>
            <person name="Alves A."/>
        </authorList>
    </citation>
    <scope>NUCLEOTIDE SEQUENCE</scope>
    <source>
        <strain evidence="16">MUM 19.33</strain>
    </source>
</reference>
<dbReference type="RefSeq" id="XP_051362630.1">
    <property type="nucleotide sequence ID" value="XM_051505980.1"/>
</dbReference>
<dbReference type="EMBL" id="JAGIXG020000018">
    <property type="protein sequence ID" value="KAI6781774.1"/>
    <property type="molecule type" value="Genomic_DNA"/>
</dbReference>
<evidence type="ECO:0000256" key="7">
    <source>
        <dbReference type="ARBA" id="ARBA00022801"/>
    </source>
</evidence>
<feature type="compositionally biased region" description="Low complexity" evidence="13">
    <location>
        <begin position="7"/>
        <end position="18"/>
    </location>
</feature>
<dbReference type="OrthoDB" id="348976at2759"/>
<dbReference type="GO" id="GO:0005789">
    <property type="term" value="C:endoplasmic reticulum membrane"/>
    <property type="evidence" value="ECO:0007669"/>
    <property type="project" value="UniProtKB-SubCell"/>
</dbReference>
<keyword evidence="8 12" id="KW-0256">Endoplasmic reticulum</keyword>
<comment type="similarity">
    <text evidence="3 12">Belongs to the GPI inositol-deacylase family.</text>
</comment>
<evidence type="ECO:0000256" key="13">
    <source>
        <dbReference type="SAM" id="MobiDB-lite"/>
    </source>
</evidence>
<evidence type="ECO:0000256" key="2">
    <source>
        <dbReference type="ARBA" id="ARBA00004477"/>
    </source>
</evidence>
<reference evidence="16" key="2">
    <citation type="submission" date="2022-07" db="EMBL/GenBank/DDBJ databases">
        <authorList>
            <person name="Goncalves M.F.M."/>
            <person name="Hilario S."/>
            <person name="Van De Peer Y."/>
            <person name="Esteves A.C."/>
            <person name="Alves A."/>
        </authorList>
    </citation>
    <scope>NUCLEOTIDE SEQUENCE</scope>
    <source>
        <strain evidence="16">MUM 19.33</strain>
    </source>
</reference>
<keyword evidence="10 12" id="KW-1133">Transmembrane helix</keyword>
<dbReference type="SUPFAM" id="SSF53474">
    <property type="entry name" value="alpha/beta-Hydrolases"/>
    <property type="match status" value="1"/>
</dbReference>
<proteinExistence type="inferred from homology"/>
<evidence type="ECO:0000256" key="3">
    <source>
        <dbReference type="ARBA" id="ARBA00006931"/>
    </source>
</evidence>
<evidence type="ECO:0000259" key="15">
    <source>
        <dbReference type="Pfam" id="PF25140"/>
    </source>
</evidence>
<evidence type="ECO:0000259" key="14">
    <source>
        <dbReference type="Pfam" id="PF07819"/>
    </source>
</evidence>
<feature type="transmembrane region" description="Helical" evidence="12">
    <location>
        <begin position="801"/>
        <end position="823"/>
    </location>
</feature>
<dbReference type="InterPro" id="IPR056824">
    <property type="entry name" value="PGAP1_TMD"/>
</dbReference>
<dbReference type="InterPro" id="IPR029058">
    <property type="entry name" value="AB_hydrolase_fold"/>
</dbReference>
<dbReference type="InterPro" id="IPR012908">
    <property type="entry name" value="PGAP1-ab_dom-like"/>
</dbReference>
<dbReference type="PANTHER" id="PTHR15495:SF7">
    <property type="entry name" value="GPI INOSITOL-DEACYLASE"/>
    <property type="match status" value="1"/>
</dbReference>
<evidence type="ECO:0000256" key="10">
    <source>
        <dbReference type="ARBA" id="ARBA00022989"/>
    </source>
</evidence>
<dbReference type="AlphaFoldDB" id="A0A9Q0BF00"/>
<dbReference type="GO" id="GO:0006505">
    <property type="term" value="P:GPI anchor metabolic process"/>
    <property type="evidence" value="ECO:0007669"/>
    <property type="project" value="TreeGrafter"/>
</dbReference>
<feature type="transmembrane region" description="Helical" evidence="12">
    <location>
        <begin position="919"/>
        <end position="948"/>
    </location>
</feature>
<dbReference type="Proteomes" id="UP001055219">
    <property type="component" value="Unassembled WGS sequence"/>
</dbReference>
<feature type="transmembrane region" description="Helical" evidence="12">
    <location>
        <begin position="1055"/>
        <end position="1073"/>
    </location>
</feature>
<dbReference type="Pfam" id="PF25140">
    <property type="entry name" value="PGAP1_TMD"/>
    <property type="match status" value="1"/>
</dbReference>
<feature type="transmembrane region" description="Helical" evidence="12">
    <location>
        <begin position="93"/>
        <end position="114"/>
    </location>
</feature>
<dbReference type="GO" id="GO:0050185">
    <property type="term" value="F:phosphatidylinositol deacylase activity"/>
    <property type="evidence" value="ECO:0007669"/>
    <property type="project" value="TreeGrafter"/>
</dbReference>
<evidence type="ECO:0000313" key="16">
    <source>
        <dbReference type="EMBL" id="KAI6781774.1"/>
    </source>
</evidence>
<evidence type="ECO:0000256" key="4">
    <source>
        <dbReference type="ARBA" id="ARBA00015856"/>
    </source>
</evidence>
<evidence type="ECO:0000256" key="6">
    <source>
        <dbReference type="ARBA" id="ARBA00022692"/>
    </source>
</evidence>
<name>A0A9Q0BF00_9HYPO</name>
<feature type="transmembrane region" description="Helical" evidence="12">
    <location>
        <begin position="881"/>
        <end position="899"/>
    </location>
</feature>
<keyword evidence="7 12" id="KW-0378">Hydrolase</keyword>
<evidence type="ECO:0000313" key="17">
    <source>
        <dbReference type="Proteomes" id="UP001055219"/>
    </source>
</evidence>
<sequence length="1101" mass="121438">MKPRPPATAAGTAATPSPNNLNLSKHDTTDGKGVRVSGSSSTVESNGSVKASGKQSNGSTETLPALLDRPSSSHNKAAKAIHNGRRSSWSISLLSLAMASLGISLLLAIVNSLVTRQFDPKGCRMSYMRPSYIPFPDFDTEHTRFATKYSLYLYREQGVDDPDKLRGTPVLFIPGNAGSYKQVRPIAAEAANYFKQYVVTDGFSIGAGVRNLDFFTVDFNEDITAFHGQTLWDQAEYLNEAVRYILALYSDPQRVVRDAHQPEPSSIIILGHSMGGIVARTMLVQPNYQTDSINTIITMSAPHARAPVSFDGQIVQIYDQINGFWRDAFTQKSIGQNPLKDVTLLSIAGGNLDTIVPSDYASVDSLVPETHGFTVFTTGIPTVWTSMDHQAILWCDQFRKVVAHSLFDIVDVRRGSQTKPREERMNVFRKRFLTGLESSNMTTPQTRDPTTLLRFNDDSTEVLSPGHRLVLSELGGHTKGKAHLIPVPPQGSPQSKRFTLLTDQWLNGGTADDLDVLLCRVSDYMPGSLPMIDLAKGTARATTLACRPTTGDVSLLPPSTSASRHPFTRDGEAKKDPFSYVQYDIENILDDQFIAVVDRKSSTASKFLIAELSDYSDFYQKHDINLMQLLQQGIMAVLPANRPMVTEVEISSMTSSLLAYRLHLKQDACRGKPALFAPLVRQYIEHPYESRFFVNAQDVDVSLHGVAPYLPPSLKPREAKGVTFQFWTDPSCETSLQITLAVDPFASLGKLYMRYRTVFAAFPLLIVTLVLRKQFRVYDLTGTFVSFAESLDLSLRRSIPLLVLSMTMLSLSVGTAVGAGRFLSLKDLLSRTPVPIDFQKNDLLIGTSDPFYWFLVPLIGIVCLGVCVILHYAALGLTHTLAGIWYLVGLVPAFGSTPVTQSSYTPTTPRRRMITTITLLLLVSFLIPYQFAYLVACLVQLCAVVRALRTTRHCPSTANTNYYNYAHSVLLLMLWVLPINLPILAVWIRNLAVHWLTPFSSHHNILSIAPFILLVENLTSGKMVPQLKGGLRHVTSILLFATAVAAAIYGVSHAYMLHHLVNIIALWLVIVHATGDSWSLTGVGAMFDGTASEGRQVKKTP</sequence>
<evidence type="ECO:0000256" key="12">
    <source>
        <dbReference type="RuleBase" id="RU365011"/>
    </source>
</evidence>
<feature type="region of interest" description="Disordered" evidence="13">
    <location>
        <begin position="1"/>
        <end position="74"/>
    </location>
</feature>
<feature type="domain" description="GPI inositol-deacylase PGAP1-like alpha/beta" evidence="14">
    <location>
        <begin position="165"/>
        <end position="408"/>
    </location>
</feature>
<dbReference type="Pfam" id="PF07819">
    <property type="entry name" value="PGAP1"/>
    <property type="match status" value="1"/>
</dbReference>
<dbReference type="PANTHER" id="PTHR15495">
    <property type="entry name" value="NEGATIVE REGULATOR OF VESICLE FORMATION-RELATED"/>
    <property type="match status" value="1"/>
</dbReference>
<evidence type="ECO:0000256" key="11">
    <source>
        <dbReference type="ARBA" id="ARBA00023136"/>
    </source>
</evidence>
<gene>
    <name evidence="16" type="ORF">J7T54_004940</name>
</gene>
<feature type="transmembrane region" description="Helical" evidence="12">
    <location>
        <begin position="1030"/>
        <end position="1049"/>
    </location>
</feature>
<protein>
    <recommendedName>
        <fullName evidence="4 12">GPI inositol-deacylase</fullName>
        <ecNumber evidence="12">3.1.-.-</ecNumber>
    </recommendedName>
</protein>
<evidence type="ECO:0000256" key="8">
    <source>
        <dbReference type="ARBA" id="ARBA00022824"/>
    </source>
</evidence>
<comment type="function">
    <text evidence="1 12">Involved in inositol deacylation of GPI-anchored proteins which plays important roles in the quality control and ER-associated degradation of GPI-anchored proteins.</text>
</comment>
<comment type="subcellular location">
    <subcellularLocation>
        <location evidence="2">Endoplasmic reticulum membrane</location>
        <topology evidence="2">Multi-pass membrane protein</topology>
    </subcellularLocation>
</comment>
<dbReference type="Gene3D" id="3.40.50.1820">
    <property type="entry name" value="alpha/beta hydrolase"/>
    <property type="match status" value="1"/>
</dbReference>
<evidence type="ECO:0000256" key="5">
    <source>
        <dbReference type="ARBA" id="ARBA00022448"/>
    </source>
</evidence>
<feature type="transmembrane region" description="Helical" evidence="12">
    <location>
        <begin position="969"/>
        <end position="988"/>
    </location>
</feature>
<dbReference type="GO" id="GO:0006888">
    <property type="term" value="P:endoplasmic reticulum to Golgi vesicle-mediated transport"/>
    <property type="evidence" value="ECO:0007669"/>
    <property type="project" value="TreeGrafter"/>
</dbReference>
<keyword evidence="5 12" id="KW-0813">Transport</keyword>
<organism evidence="16 17">
    <name type="scientific">Emericellopsis cladophorae</name>
    <dbReference type="NCBI Taxonomy" id="2686198"/>
    <lineage>
        <taxon>Eukaryota</taxon>
        <taxon>Fungi</taxon>
        <taxon>Dikarya</taxon>
        <taxon>Ascomycota</taxon>
        <taxon>Pezizomycotina</taxon>
        <taxon>Sordariomycetes</taxon>
        <taxon>Hypocreomycetidae</taxon>
        <taxon>Hypocreales</taxon>
        <taxon>Bionectriaceae</taxon>
        <taxon>Emericellopsis</taxon>
    </lineage>
</organism>
<evidence type="ECO:0000256" key="1">
    <source>
        <dbReference type="ARBA" id="ARBA00003496"/>
    </source>
</evidence>
<feature type="transmembrane region" description="Helical" evidence="12">
    <location>
        <begin position="851"/>
        <end position="874"/>
    </location>
</feature>
<keyword evidence="9 12" id="KW-0653">Protein transport</keyword>